<dbReference type="RefSeq" id="WP_379892184.1">
    <property type="nucleotide sequence ID" value="NZ_CBCSCT010000028.1"/>
</dbReference>
<gene>
    <name evidence="1" type="ORF">ACFPXP_02930</name>
</gene>
<keyword evidence="2" id="KW-1185">Reference proteome</keyword>
<dbReference type="NCBIfam" id="NF033675">
    <property type="entry name" value="NTTRR-F1"/>
    <property type="match status" value="1"/>
</dbReference>
<accession>A0ABW1IKP0</accession>
<evidence type="ECO:0000313" key="2">
    <source>
        <dbReference type="Proteomes" id="UP001596250"/>
    </source>
</evidence>
<name>A0ABW1IKP0_9BACL</name>
<evidence type="ECO:0000313" key="1">
    <source>
        <dbReference type="EMBL" id="MFC5985393.1"/>
    </source>
</evidence>
<dbReference type="Proteomes" id="UP001596250">
    <property type="component" value="Unassembled WGS sequence"/>
</dbReference>
<comment type="caution">
    <text evidence="1">The sequence shown here is derived from an EMBL/GenBank/DDBJ whole genome shotgun (WGS) entry which is preliminary data.</text>
</comment>
<organism evidence="1 2">
    <name type="scientific">Marinicrinis lubricantis</name>
    <dbReference type="NCBI Taxonomy" id="2086470"/>
    <lineage>
        <taxon>Bacteria</taxon>
        <taxon>Bacillati</taxon>
        <taxon>Bacillota</taxon>
        <taxon>Bacilli</taxon>
        <taxon>Bacillales</taxon>
        <taxon>Paenibacillaceae</taxon>
    </lineage>
</organism>
<protein>
    <submittedName>
        <fullName evidence="1">NTTRR-F1 domain</fullName>
    </submittedName>
</protein>
<dbReference type="EMBL" id="JBHSQV010000025">
    <property type="protein sequence ID" value="MFC5985393.1"/>
    <property type="molecule type" value="Genomic_DNA"/>
</dbReference>
<reference evidence="2" key="1">
    <citation type="journal article" date="2019" name="Int. J. Syst. Evol. Microbiol.">
        <title>The Global Catalogue of Microorganisms (GCM) 10K type strain sequencing project: providing services to taxonomists for standard genome sequencing and annotation.</title>
        <authorList>
            <consortium name="The Broad Institute Genomics Platform"/>
            <consortium name="The Broad Institute Genome Sequencing Center for Infectious Disease"/>
            <person name="Wu L."/>
            <person name="Ma J."/>
        </authorList>
    </citation>
    <scope>NUCLEOTIDE SEQUENCE [LARGE SCALE GENOMIC DNA]</scope>
    <source>
        <strain evidence="2">CCM 8749</strain>
    </source>
</reference>
<sequence length="156" mass="17888">MSDISRKEPPSNLLQPDWTTYFHAKPYIETSFDHQKIICFSNQHESAYILQKVQLQIGKTYLFSARFAKEGKAEGAPFVITIQYYDMNKKLLEFGLYAHILKTDMEEADSGWYEYRGITKKVPEATLYALVIINKISSIDVAPVLVANCQLIDITI</sequence>
<proteinExistence type="predicted"/>